<sequence length="152" mass="16288">MKHDTRFSAMLHLLLHMADRNQPITSDELARYMAGNAAAVRRTMAGLRAAGIVRSGKGHGGGWTLGRPLQAISLADVYAALGTPDLFAIGIRNPAPSCLVERAVNASMQETLGEAERLVQARLQSITLASIAAELRARMAKLPLNPKEPHDA</sequence>
<dbReference type="GO" id="GO:0003700">
    <property type="term" value="F:DNA-binding transcription factor activity"/>
    <property type="evidence" value="ECO:0007669"/>
    <property type="project" value="TreeGrafter"/>
</dbReference>
<gene>
    <name evidence="1" type="ORF">EJC49_16365</name>
</gene>
<dbReference type="EMBL" id="RWKW01000057">
    <property type="protein sequence ID" value="RST85300.1"/>
    <property type="molecule type" value="Genomic_DNA"/>
</dbReference>
<name>A0A3R9Y6L0_9HYPH</name>
<dbReference type="Gene3D" id="1.10.10.10">
    <property type="entry name" value="Winged helix-like DNA-binding domain superfamily/Winged helix DNA-binding domain"/>
    <property type="match status" value="1"/>
</dbReference>
<protein>
    <submittedName>
        <fullName evidence="1">Rrf2 family transcriptional regulator</fullName>
    </submittedName>
</protein>
<keyword evidence="2" id="KW-1185">Reference proteome</keyword>
<dbReference type="OrthoDB" id="9800506at2"/>
<dbReference type="PANTHER" id="PTHR33221:SF15">
    <property type="entry name" value="HTH-TYPE TRANSCRIPTIONAL REGULATOR YWGB-RELATED"/>
    <property type="match status" value="1"/>
</dbReference>
<dbReference type="SUPFAM" id="SSF46785">
    <property type="entry name" value="Winged helix' DNA-binding domain"/>
    <property type="match status" value="1"/>
</dbReference>
<dbReference type="Pfam" id="PF02082">
    <property type="entry name" value="Rrf2"/>
    <property type="match status" value="1"/>
</dbReference>
<evidence type="ECO:0000313" key="2">
    <source>
        <dbReference type="Proteomes" id="UP000278398"/>
    </source>
</evidence>
<reference evidence="1 2" key="1">
    <citation type="submission" date="2018-12" db="EMBL/GenBank/DDBJ databases">
        <title>Mesorhizobium carbonis sp. nov., isolated from coal mine water.</title>
        <authorList>
            <person name="Xin W."/>
            <person name="Xu Z."/>
            <person name="Xiang F."/>
            <person name="Zhang J."/>
            <person name="Xi L."/>
            <person name="Liu J."/>
        </authorList>
    </citation>
    <scope>NUCLEOTIDE SEQUENCE [LARGE SCALE GENOMIC DNA]</scope>
    <source>
        <strain evidence="1 2">B2.3</strain>
    </source>
</reference>
<dbReference type="InterPro" id="IPR000944">
    <property type="entry name" value="Tscrpt_reg_Rrf2"/>
</dbReference>
<dbReference type="RefSeq" id="WP_126701011.1">
    <property type="nucleotide sequence ID" value="NZ_RWKW01000057.1"/>
</dbReference>
<dbReference type="GO" id="GO:0005829">
    <property type="term" value="C:cytosol"/>
    <property type="evidence" value="ECO:0007669"/>
    <property type="project" value="TreeGrafter"/>
</dbReference>
<dbReference type="PROSITE" id="PS51197">
    <property type="entry name" value="HTH_RRF2_2"/>
    <property type="match status" value="1"/>
</dbReference>
<accession>A0A3R9Y6L0</accession>
<dbReference type="InterPro" id="IPR036390">
    <property type="entry name" value="WH_DNA-bd_sf"/>
</dbReference>
<evidence type="ECO:0000313" key="1">
    <source>
        <dbReference type="EMBL" id="RST85300.1"/>
    </source>
</evidence>
<dbReference type="InterPro" id="IPR036388">
    <property type="entry name" value="WH-like_DNA-bd_sf"/>
</dbReference>
<comment type="caution">
    <text evidence="1">The sequence shown here is derived from an EMBL/GenBank/DDBJ whole genome shotgun (WGS) entry which is preliminary data.</text>
</comment>
<dbReference type="PANTHER" id="PTHR33221">
    <property type="entry name" value="WINGED HELIX-TURN-HELIX TRANSCRIPTIONAL REGULATOR, RRF2 FAMILY"/>
    <property type="match status" value="1"/>
</dbReference>
<proteinExistence type="predicted"/>
<dbReference type="AlphaFoldDB" id="A0A3R9Y6L0"/>
<organism evidence="1 2">
    <name type="scientific">Aquibium carbonis</name>
    <dbReference type="NCBI Taxonomy" id="2495581"/>
    <lineage>
        <taxon>Bacteria</taxon>
        <taxon>Pseudomonadati</taxon>
        <taxon>Pseudomonadota</taxon>
        <taxon>Alphaproteobacteria</taxon>
        <taxon>Hyphomicrobiales</taxon>
        <taxon>Phyllobacteriaceae</taxon>
        <taxon>Aquibium</taxon>
    </lineage>
</organism>
<dbReference type="Proteomes" id="UP000278398">
    <property type="component" value="Unassembled WGS sequence"/>
</dbReference>